<dbReference type="PROSITE" id="PS00026">
    <property type="entry name" value="CHIT_BIND_I_1"/>
    <property type="match status" value="1"/>
</dbReference>
<evidence type="ECO:0000256" key="1">
    <source>
        <dbReference type="ARBA" id="ARBA00022669"/>
    </source>
</evidence>
<feature type="disulfide bond" evidence="5">
    <location>
        <begin position="51"/>
        <end position="55"/>
    </location>
</feature>
<reference evidence="7" key="1">
    <citation type="submission" date="2021-02" db="EMBL/GenBank/DDBJ databases">
        <authorList>
            <person name="Nowell W R."/>
        </authorList>
    </citation>
    <scope>NUCLEOTIDE SEQUENCE</scope>
</reference>
<dbReference type="PANTHER" id="PTHR22595:SF79">
    <property type="entry name" value="CHITINASE 12"/>
    <property type="match status" value="1"/>
</dbReference>
<dbReference type="PANTHER" id="PTHR22595">
    <property type="entry name" value="CHITINASE-RELATED"/>
    <property type="match status" value="1"/>
</dbReference>
<dbReference type="InterPro" id="IPR036770">
    <property type="entry name" value="Ankyrin_rpt-contain_sf"/>
</dbReference>
<sequence>MIIKKMKFIYDGQNCQQDGCSPGFCCSDWGFCGDTSLHCTRQLNHTYNNLCQPPCALGFCCSSWGFCGDSPLHCASQQNNTYSALCQPPCASGFCCSKWGFCGNTPLHCDNQQNDTYSIPCQPPCGSGLCCSKWGFCGDSPLHCANQQNDTYNALCQPLCGAGFCCSKWGFCGDTPLHCTDSGRCSPTCAPGLCCSKWGYCGSTSEYCNNKPEVGANDTSLTRERFDCIFDQLDSSARDKRWQGLQEALSMAPFQAQNRDELIMFLAHVSHETDGLKTYEEYCGQSGACANDYQDSWCLPVQAEPGKQYYGRGWFQLSWPCNYNAAGQALGVDLLKNPEKVAESDTLAAATALWYWNANNMGQPARQSNFGATTQIINKIECGPTARQDNRIQRYQKVRKCFGLSEATENLRC</sequence>
<dbReference type="InterPro" id="IPR001002">
    <property type="entry name" value="Chitin-bd_1"/>
</dbReference>
<dbReference type="EMBL" id="CAJNOE010000303">
    <property type="protein sequence ID" value="CAF1133619.1"/>
    <property type="molecule type" value="Genomic_DNA"/>
</dbReference>
<evidence type="ECO:0000256" key="2">
    <source>
        <dbReference type="ARBA" id="ARBA00022729"/>
    </source>
</evidence>
<feature type="domain" description="Chitin-binding type-1" evidence="6">
    <location>
        <begin position="12"/>
        <end position="57"/>
    </location>
</feature>
<organism evidence="7 9">
    <name type="scientific">Adineta steineri</name>
    <dbReference type="NCBI Taxonomy" id="433720"/>
    <lineage>
        <taxon>Eukaryota</taxon>
        <taxon>Metazoa</taxon>
        <taxon>Spiralia</taxon>
        <taxon>Gnathifera</taxon>
        <taxon>Rotifera</taxon>
        <taxon>Eurotatoria</taxon>
        <taxon>Bdelloidea</taxon>
        <taxon>Adinetida</taxon>
        <taxon>Adinetidae</taxon>
        <taxon>Adineta</taxon>
    </lineage>
</organism>
<dbReference type="InterPro" id="IPR036861">
    <property type="entry name" value="Endochitinase-like_sf"/>
</dbReference>
<dbReference type="InterPro" id="IPR018371">
    <property type="entry name" value="Chitin-binding_1_CS"/>
</dbReference>
<dbReference type="SUPFAM" id="SSF48403">
    <property type="entry name" value="Ankyrin repeat"/>
    <property type="match status" value="1"/>
</dbReference>
<dbReference type="EMBL" id="CAJOBB010000127">
    <property type="protein sequence ID" value="CAF3575074.1"/>
    <property type="molecule type" value="Genomic_DNA"/>
</dbReference>
<dbReference type="InterPro" id="IPR023346">
    <property type="entry name" value="Lysozyme-like_dom_sf"/>
</dbReference>
<dbReference type="Gene3D" id="3.30.20.10">
    <property type="entry name" value="Endochitinase, domain 2"/>
    <property type="match status" value="1"/>
</dbReference>
<dbReference type="CDD" id="cd00325">
    <property type="entry name" value="chitinase_GH19"/>
    <property type="match status" value="1"/>
</dbReference>
<dbReference type="GO" id="GO:0016998">
    <property type="term" value="P:cell wall macromolecule catabolic process"/>
    <property type="evidence" value="ECO:0007669"/>
    <property type="project" value="InterPro"/>
</dbReference>
<dbReference type="Proteomes" id="UP000663860">
    <property type="component" value="Unassembled WGS sequence"/>
</dbReference>
<keyword evidence="4 5" id="KW-1015">Disulfide bond</keyword>
<feature type="domain" description="Chitin-binding type-1" evidence="6">
    <location>
        <begin position="83"/>
        <end position="127"/>
    </location>
</feature>
<dbReference type="Gene3D" id="3.30.60.10">
    <property type="entry name" value="Endochitinase-like"/>
    <property type="match status" value="4"/>
</dbReference>
<dbReference type="GO" id="GO:0008061">
    <property type="term" value="F:chitin binding"/>
    <property type="evidence" value="ECO:0007669"/>
    <property type="project" value="UniProtKB-UniRule"/>
</dbReference>
<protein>
    <recommendedName>
        <fullName evidence="6">Chitin-binding type-1 domain-containing protein</fullName>
    </recommendedName>
</protein>
<dbReference type="GO" id="GO:0051707">
    <property type="term" value="P:response to other organism"/>
    <property type="evidence" value="ECO:0007669"/>
    <property type="project" value="UniProtKB-ARBA"/>
</dbReference>
<dbReference type="GO" id="GO:0004568">
    <property type="term" value="F:chitinase activity"/>
    <property type="evidence" value="ECO:0007669"/>
    <property type="project" value="InterPro"/>
</dbReference>
<dbReference type="InterPro" id="IPR000726">
    <property type="entry name" value="Glyco_hydro_19_cat"/>
</dbReference>
<feature type="disulfide bond" evidence="5">
    <location>
        <begin position="90"/>
        <end position="102"/>
    </location>
</feature>
<evidence type="ECO:0000256" key="3">
    <source>
        <dbReference type="ARBA" id="ARBA00022821"/>
    </source>
</evidence>
<dbReference type="GO" id="GO:0006032">
    <property type="term" value="P:chitin catabolic process"/>
    <property type="evidence" value="ECO:0007669"/>
    <property type="project" value="InterPro"/>
</dbReference>
<feature type="disulfide bond" evidence="5">
    <location>
        <begin position="189"/>
        <end position="201"/>
    </location>
</feature>
<comment type="caution">
    <text evidence="7">The sequence shown here is derived from an EMBL/GenBank/DDBJ whole genome shotgun (WGS) entry which is preliminary data.</text>
</comment>
<gene>
    <name evidence="7" type="ORF">IZO911_LOCUS24828</name>
    <name evidence="8" type="ORF">KXQ929_LOCUS3831</name>
</gene>
<dbReference type="SMART" id="SM00270">
    <property type="entry name" value="ChtBD1"/>
    <property type="match status" value="6"/>
</dbReference>
<feature type="disulfide bond" evidence="5">
    <location>
        <begin position="121"/>
        <end position="125"/>
    </location>
</feature>
<dbReference type="Gene3D" id="1.10.530.10">
    <property type="match status" value="1"/>
</dbReference>
<proteinExistence type="predicted"/>
<comment type="caution">
    <text evidence="5">Lacks conserved residue(s) required for the propagation of feature annotation.</text>
</comment>
<evidence type="ECO:0000259" key="6">
    <source>
        <dbReference type="PROSITE" id="PS50941"/>
    </source>
</evidence>
<evidence type="ECO:0000313" key="9">
    <source>
        <dbReference type="Proteomes" id="UP000663860"/>
    </source>
</evidence>
<name>A0A814RHT3_9BILA</name>
<dbReference type="AlphaFoldDB" id="A0A814RHT3"/>
<dbReference type="PROSITE" id="PS50941">
    <property type="entry name" value="CHIT_BIND_I_2"/>
    <property type="match status" value="3"/>
</dbReference>
<feature type="disulfide bond" evidence="5">
    <location>
        <begin position="194"/>
        <end position="208"/>
    </location>
</feature>
<evidence type="ECO:0000256" key="4">
    <source>
        <dbReference type="ARBA" id="ARBA00023157"/>
    </source>
</evidence>
<keyword evidence="1 5" id="KW-0147">Chitin-binding</keyword>
<dbReference type="Proteomes" id="UP000663868">
    <property type="component" value="Unassembled WGS sequence"/>
</dbReference>
<keyword evidence="2" id="KW-0732">Signal</keyword>
<evidence type="ECO:0000313" key="7">
    <source>
        <dbReference type="EMBL" id="CAF1133619.1"/>
    </source>
</evidence>
<feature type="disulfide bond" evidence="5">
    <location>
        <begin position="25"/>
        <end position="39"/>
    </location>
</feature>
<dbReference type="SUPFAM" id="SSF53955">
    <property type="entry name" value="Lysozyme-like"/>
    <property type="match status" value="1"/>
</dbReference>
<feature type="disulfide bond" evidence="5">
    <location>
        <begin position="95"/>
        <end position="109"/>
    </location>
</feature>
<dbReference type="Pfam" id="PF00187">
    <property type="entry name" value="Chitin_bind_1"/>
    <property type="match status" value="1"/>
</dbReference>
<dbReference type="Pfam" id="PF00182">
    <property type="entry name" value="Glyco_hydro_19"/>
    <property type="match status" value="1"/>
</dbReference>
<evidence type="ECO:0000313" key="8">
    <source>
        <dbReference type="EMBL" id="CAF3575074.1"/>
    </source>
</evidence>
<feature type="disulfide bond" evidence="5">
    <location>
        <begin position="20"/>
        <end position="32"/>
    </location>
</feature>
<feature type="domain" description="Chitin-binding type-1" evidence="6">
    <location>
        <begin position="182"/>
        <end position="230"/>
    </location>
</feature>
<accession>A0A814RHT3</accession>
<dbReference type="SUPFAM" id="SSF57016">
    <property type="entry name" value="Plant lectins/antimicrobial peptides"/>
    <property type="match status" value="2"/>
</dbReference>
<keyword evidence="3" id="KW-0611">Plant defense</keyword>
<evidence type="ECO:0000256" key="5">
    <source>
        <dbReference type="PROSITE-ProRule" id="PRU00261"/>
    </source>
</evidence>
<dbReference type="CDD" id="cd00035">
    <property type="entry name" value="ChtBD1"/>
    <property type="match status" value="1"/>
</dbReference>
<dbReference type="GO" id="GO:0006952">
    <property type="term" value="P:defense response"/>
    <property type="evidence" value="ECO:0007669"/>
    <property type="project" value="UniProtKB-KW"/>
</dbReference>